<accession>A0A645J6B8</accession>
<dbReference type="EMBL" id="VSSQ01131655">
    <property type="protein sequence ID" value="MPN58662.1"/>
    <property type="molecule type" value="Genomic_DNA"/>
</dbReference>
<proteinExistence type="predicted"/>
<reference evidence="1" key="1">
    <citation type="submission" date="2019-08" db="EMBL/GenBank/DDBJ databases">
        <authorList>
            <person name="Kucharzyk K."/>
            <person name="Murdoch R.W."/>
            <person name="Higgins S."/>
            <person name="Loffler F."/>
        </authorList>
    </citation>
    <scope>NUCLEOTIDE SEQUENCE</scope>
</reference>
<organism evidence="1">
    <name type="scientific">bioreactor metagenome</name>
    <dbReference type="NCBI Taxonomy" id="1076179"/>
    <lineage>
        <taxon>unclassified sequences</taxon>
        <taxon>metagenomes</taxon>
        <taxon>ecological metagenomes</taxon>
    </lineage>
</organism>
<comment type="caution">
    <text evidence="1">The sequence shown here is derived from an EMBL/GenBank/DDBJ whole genome shotgun (WGS) entry which is preliminary data.</text>
</comment>
<name>A0A645J6B8_9ZZZZ</name>
<evidence type="ECO:0000313" key="1">
    <source>
        <dbReference type="EMBL" id="MPN58662.1"/>
    </source>
</evidence>
<gene>
    <name evidence="1" type="ORF">SDC9_206373</name>
</gene>
<sequence length="72" mass="8394">MVNQILIIRCHDGFDTRRVVTVYDVFVGKQVGCRYRHCANLVQCQDGLPKLNASFKDEHYHISFPDAQRLKE</sequence>
<dbReference type="AlphaFoldDB" id="A0A645J6B8"/>
<protein>
    <submittedName>
        <fullName evidence="1">Uncharacterized protein</fullName>
    </submittedName>
</protein>